<protein>
    <submittedName>
        <fullName evidence="1">Uncharacterized protein</fullName>
    </submittedName>
</protein>
<gene>
    <name evidence="1" type="ORF">METZ01_LOCUS174471</name>
</gene>
<dbReference type="AlphaFoldDB" id="A0A382C8A8"/>
<organism evidence="1">
    <name type="scientific">marine metagenome</name>
    <dbReference type="NCBI Taxonomy" id="408172"/>
    <lineage>
        <taxon>unclassified sequences</taxon>
        <taxon>metagenomes</taxon>
        <taxon>ecological metagenomes</taxon>
    </lineage>
</organism>
<proteinExistence type="predicted"/>
<reference evidence="1" key="1">
    <citation type="submission" date="2018-05" db="EMBL/GenBank/DDBJ databases">
        <authorList>
            <person name="Lanie J.A."/>
            <person name="Ng W.-L."/>
            <person name="Kazmierczak K.M."/>
            <person name="Andrzejewski T.M."/>
            <person name="Davidsen T.M."/>
            <person name="Wayne K.J."/>
            <person name="Tettelin H."/>
            <person name="Glass J.I."/>
            <person name="Rusch D."/>
            <person name="Podicherti R."/>
            <person name="Tsui H.-C.T."/>
            <person name="Winkler M.E."/>
        </authorList>
    </citation>
    <scope>NUCLEOTIDE SEQUENCE</scope>
</reference>
<dbReference type="EMBL" id="UINC01033015">
    <property type="protein sequence ID" value="SVB21617.1"/>
    <property type="molecule type" value="Genomic_DNA"/>
</dbReference>
<evidence type="ECO:0000313" key="1">
    <source>
        <dbReference type="EMBL" id="SVB21617.1"/>
    </source>
</evidence>
<accession>A0A382C8A8</accession>
<name>A0A382C8A8_9ZZZZ</name>
<sequence length="56" mass="6644">MLRYDKRETKVTIFIWASGKKFYPESTLKFGKDRSEYRLASVAKVLDCPLRDQKKT</sequence>